<dbReference type="InterPro" id="IPR011129">
    <property type="entry name" value="CSD"/>
</dbReference>
<dbReference type="PROSITE" id="PS51857">
    <property type="entry name" value="CSD_2"/>
    <property type="match status" value="1"/>
</dbReference>
<dbReference type="AlphaFoldDB" id="A0A3M7PA90"/>
<dbReference type="InterPro" id="IPR019844">
    <property type="entry name" value="CSD_CS"/>
</dbReference>
<dbReference type="InterPro" id="IPR012340">
    <property type="entry name" value="NA-bd_OB-fold"/>
</dbReference>
<dbReference type="STRING" id="10195.A0A3M7PA90"/>
<feature type="compositionally biased region" description="Basic and acidic residues" evidence="1">
    <location>
        <begin position="240"/>
        <end position="255"/>
    </location>
</feature>
<feature type="compositionally biased region" description="Polar residues" evidence="1">
    <location>
        <begin position="304"/>
        <end position="314"/>
    </location>
</feature>
<dbReference type="Gene3D" id="2.40.50.140">
    <property type="entry name" value="Nucleic acid-binding proteins"/>
    <property type="match status" value="1"/>
</dbReference>
<evidence type="ECO:0000259" key="2">
    <source>
        <dbReference type="PROSITE" id="PS51857"/>
    </source>
</evidence>
<dbReference type="PRINTS" id="PR00050">
    <property type="entry name" value="COLDSHOCK"/>
</dbReference>
<protein>
    <submittedName>
        <fullName evidence="3">Y-box factor-like protein</fullName>
    </submittedName>
</protein>
<proteinExistence type="predicted"/>
<evidence type="ECO:0000313" key="3">
    <source>
        <dbReference type="EMBL" id="RMZ96011.1"/>
    </source>
</evidence>
<dbReference type="CDD" id="cd04458">
    <property type="entry name" value="CSP_CDS"/>
    <property type="match status" value="1"/>
</dbReference>
<dbReference type="InterPro" id="IPR002059">
    <property type="entry name" value="CSP_DNA-bd"/>
</dbReference>
<dbReference type="SUPFAM" id="SSF50249">
    <property type="entry name" value="Nucleic acid-binding proteins"/>
    <property type="match status" value="1"/>
</dbReference>
<feature type="compositionally biased region" description="Polar residues" evidence="1">
    <location>
        <begin position="186"/>
        <end position="195"/>
    </location>
</feature>
<keyword evidence="4" id="KW-1185">Reference proteome</keyword>
<dbReference type="OrthoDB" id="203339at2759"/>
<dbReference type="GO" id="GO:0003676">
    <property type="term" value="F:nucleic acid binding"/>
    <property type="evidence" value="ECO:0007669"/>
    <property type="project" value="InterPro"/>
</dbReference>
<reference evidence="3 4" key="1">
    <citation type="journal article" date="2018" name="Sci. Rep.">
        <title>Genomic signatures of local adaptation to the degree of environmental predictability in rotifers.</title>
        <authorList>
            <person name="Franch-Gras L."/>
            <person name="Hahn C."/>
            <person name="Garcia-Roger E.M."/>
            <person name="Carmona M.J."/>
            <person name="Serra M."/>
            <person name="Gomez A."/>
        </authorList>
    </citation>
    <scope>NUCLEOTIDE SEQUENCE [LARGE SCALE GENOMIC DNA]</scope>
    <source>
        <strain evidence="3">HYR1</strain>
    </source>
</reference>
<feature type="compositionally biased region" description="Basic residues" evidence="1">
    <location>
        <begin position="120"/>
        <end position="133"/>
    </location>
</feature>
<name>A0A3M7PA90_BRAPC</name>
<gene>
    <name evidence="3" type="ORF">BpHYR1_037785</name>
</gene>
<feature type="compositionally biased region" description="Basic residues" evidence="1">
    <location>
        <begin position="166"/>
        <end position="178"/>
    </location>
</feature>
<dbReference type="SMART" id="SM00357">
    <property type="entry name" value="CSP"/>
    <property type="match status" value="1"/>
</dbReference>
<feature type="region of interest" description="Disordered" evidence="1">
    <location>
        <begin position="99"/>
        <end position="314"/>
    </location>
</feature>
<sequence length="314" mass="37290">MAEVKEKLSELNVEPEKSVKIPENKKIVQKPLIDQKVTGTVKWFNVKNGYGFISLDDREEDIFIHHSGIARNNPKKQQKSVGEGEKVEFDIVQGEKGLEAANLTGPNGDPVQGSKYAFDKKRKNRKRNRKNQKSSHAIKQVNEEPTDQINNQVQNKNTDQDNLAPRPRRNRKQRPRPKIQHENDENVITSQNNDQIIEEQPRAYKKYRREPRNYPRGPMNQYDQEPRSFYRTRSFVNSKRYYDQNDNRRPNRRYEPQGQPIMDNMPPNMNSQYERRPFNRMNYQDKFYGPRQRNYQGPRRTYSPRPSESQPVPY</sequence>
<accession>A0A3M7PA90</accession>
<dbReference type="PANTHER" id="PTHR11544">
    <property type="entry name" value="COLD SHOCK DOMAIN CONTAINING PROTEINS"/>
    <property type="match status" value="1"/>
</dbReference>
<dbReference type="PROSITE" id="PS00352">
    <property type="entry name" value="CSD_1"/>
    <property type="match status" value="1"/>
</dbReference>
<feature type="domain" description="CSD" evidence="2">
    <location>
        <begin position="36"/>
        <end position="105"/>
    </location>
</feature>
<dbReference type="Proteomes" id="UP000276133">
    <property type="component" value="Unassembled WGS sequence"/>
</dbReference>
<organism evidence="3 4">
    <name type="scientific">Brachionus plicatilis</name>
    <name type="common">Marine rotifer</name>
    <name type="synonym">Brachionus muelleri</name>
    <dbReference type="NCBI Taxonomy" id="10195"/>
    <lineage>
        <taxon>Eukaryota</taxon>
        <taxon>Metazoa</taxon>
        <taxon>Spiralia</taxon>
        <taxon>Gnathifera</taxon>
        <taxon>Rotifera</taxon>
        <taxon>Eurotatoria</taxon>
        <taxon>Monogononta</taxon>
        <taxon>Pseudotrocha</taxon>
        <taxon>Ploima</taxon>
        <taxon>Brachionidae</taxon>
        <taxon>Brachionus</taxon>
    </lineage>
</organism>
<dbReference type="Pfam" id="PF00313">
    <property type="entry name" value="CSD"/>
    <property type="match status" value="1"/>
</dbReference>
<dbReference type="InterPro" id="IPR050181">
    <property type="entry name" value="Cold_shock_domain"/>
</dbReference>
<evidence type="ECO:0000313" key="4">
    <source>
        <dbReference type="Proteomes" id="UP000276133"/>
    </source>
</evidence>
<feature type="compositionally biased region" description="Polar residues" evidence="1">
    <location>
        <begin position="147"/>
        <end position="161"/>
    </location>
</feature>
<evidence type="ECO:0000256" key="1">
    <source>
        <dbReference type="SAM" id="MobiDB-lite"/>
    </source>
</evidence>
<dbReference type="EMBL" id="REGN01012314">
    <property type="protein sequence ID" value="RMZ96011.1"/>
    <property type="molecule type" value="Genomic_DNA"/>
</dbReference>
<comment type="caution">
    <text evidence="3">The sequence shown here is derived from an EMBL/GenBank/DDBJ whole genome shotgun (WGS) entry which is preliminary data.</text>
</comment>